<comment type="catalytic activity">
    <reaction evidence="10">
        <text>uroporphyrinogen III + 4 H(+) = coproporphyrinogen III + 4 CO2</text>
        <dbReference type="Rhea" id="RHEA:19865"/>
        <dbReference type="ChEBI" id="CHEBI:15378"/>
        <dbReference type="ChEBI" id="CHEBI:16526"/>
        <dbReference type="ChEBI" id="CHEBI:57308"/>
        <dbReference type="ChEBI" id="CHEBI:57309"/>
        <dbReference type="EC" id="4.1.1.37"/>
    </reaction>
</comment>
<feature type="binding site" evidence="10">
    <location>
        <position position="372"/>
    </location>
    <ligand>
        <name>substrate</name>
    </ligand>
</feature>
<dbReference type="PROSITE" id="PS00906">
    <property type="entry name" value="UROD_1"/>
    <property type="match status" value="1"/>
</dbReference>
<dbReference type="GO" id="GO:0006782">
    <property type="term" value="P:protoporphyrinogen IX biosynthetic process"/>
    <property type="evidence" value="ECO:0007669"/>
    <property type="project" value="UniProtKB-UniRule"/>
</dbReference>
<dbReference type="Gene3D" id="3.40.50.10090">
    <property type="match status" value="2"/>
</dbReference>
<dbReference type="PANTHER" id="PTHR21091:SF169">
    <property type="entry name" value="UROPORPHYRINOGEN DECARBOXYLASE"/>
    <property type="match status" value="1"/>
</dbReference>
<evidence type="ECO:0000313" key="14">
    <source>
        <dbReference type="EMBL" id="RCS52785.1"/>
    </source>
</evidence>
<evidence type="ECO:0000256" key="9">
    <source>
        <dbReference type="ARBA" id="ARBA00023244"/>
    </source>
</evidence>
<comment type="similarity">
    <text evidence="3 10 11">Belongs to the uroporphyrinogen decarboxylase family.</text>
</comment>
<dbReference type="CDD" id="cd06578">
    <property type="entry name" value="HemD"/>
    <property type="match status" value="1"/>
</dbReference>
<dbReference type="HAMAP" id="MF_00218">
    <property type="entry name" value="URO_D"/>
    <property type="match status" value="1"/>
</dbReference>
<name>A0A368KT04_9BACT</name>
<dbReference type="InterPro" id="IPR038071">
    <property type="entry name" value="UROD/MetE-like_sf"/>
</dbReference>
<dbReference type="PROSITE" id="PS00907">
    <property type="entry name" value="UROD_2"/>
    <property type="match status" value="1"/>
</dbReference>
<comment type="caution">
    <text evidence="10">Lacks conserved residue(s) required for the propagation of feature annotation.</text>
</comment>
<evidence type="ECO:0000256" key="5">
    <source>
        <dbReference type="ARBA" id="ARBA00012288"/>
    </source>
</evidence>
<dbReference type="InterPro" id="IPR036108">
    <property type="entry name" value="4pyrrol_syn_uPrphyn_synt_sf"/>
</dbReference>
<evidence type="ECO:0000256" key="1">
    <source>
        <dbReference type="ARBA" id="ARBA00004514"/>
    </source>
</evidence>
<dbReference type="EC" id="4.1.1.37" evidence="5 10"/>
<sequence length="642" mass="70717">MSDNGKNFAGLHVASFESRRGKEMAMLIEKFGGIPHVSPSMREVPLADNQPAIDFANRVITGQIDIVILMTGVGFNHLLAAIDRKVDKQRFFDALSDIVTISRGPKPVAAMREVGLTPTIKVPEPNTWREILQTIDTEIHIANQTLVVQEYGVTNASLVAGLEARGANVESLHVYDWDLPEDIGPLAANIQKVIDGQIDVSLFTSANQLNHVLKLAERQGQLEAFTTALRGTVICSVGPTMSERLRDLGYPVDVEPEHPKMGPLVASAAERSKDILVRKRQIRAVLEETTKVALNKDAPWYNSPFLKACRREPTEVTPVWLMRQAGRYMQEYREVRAKTTFLELCRNPQLCSEVMCTAVNKLGVDAAIIFSDLLPILQPMGLDLEFAKGEGPVIHNPIREAADVDRVLELESTDSLHYVMETVKQTRADLPADMPLIGFAGAPFTLASYAIEGGGSRDYVNTKTLMFRDPGAWRELMERLVRAISRYLNAQIAAGAQAVQLFDSWAGALGPDDYRRYVLPYVKDIVAQIAPGVPVINFATGNPALLPMLAESGAAVVGVDWRTRLDVAWDTIGHNIAIQGNLDPVSLLADPLELRRRAKEVLDQAAGRPGHIFNLGHGVMQQTPVDNARALVDMVHEMSQRK</sequence>
<organism evidence="14 15">
    <name type="scientific">Bremerella cremea</name>
    <dbReference type="NCBI Taxonomy" id="1031537"/>
    <lineage>
        <taxon>Bacteria</taxon>
        <taxon>Pseudomonadati</taxon>
        <taxon>Planctomycetota</taxon>
        <taxon>Planctomycetia</taxon>
        <taxon>Pirellulales</taxon>
        <taxon>Pirellulaceae</taxon>
        <taxon>Bremerella</taxon>
    </lineage>
</organism>
<feature type="site" description="Transition state stabilizer" evidence="10">
    <location>
        <position position="372"/>
    </location>
</feature>
<keyword evidence="7 10" id="KW-0210">Decarboxylase</keyword>
<gene>
    <name evidence="10" type="primary">hemE</name>
    <name evidence="14" type="ORF">DTL42_08085</name>
</gene>
<dbReference type="Pfam" id="PF02602">
    <property type="entry name" value="HEM4"/>
    <property type="match status" value="1"/>
</dbReference>
<comment type="pathway">
    <text evidence="2 10">Porphyrin-containing compound metabolism; protoporphyrin-IX biosynthesis; coproporphyrinogen-III from 5-aminolevulinate: step 4/4.</text>
</comment>
<dbReference type="CDD" id="cd00717">
    <property type="entry name" value="URO-D"/>
    <property type="match status" value="1"/>
</dbReference>
<dbReference type="SUPFAM" id="SSF69618">
    <property type="entry name" value="HemD-like"/>
    <property type="match status" value="1"/>
</dbReference>
<comment type="subunit">
    <text evidence="4 10">Homodimer.</text>
</comment>
<dbReference type="Proteomes" id="UP000253562">
    <property type="component" value="Unassembled WGS sequence"/>
</dbReference>
<feature type="binding site" evidence="10">
    <location>
        <position position="449"/>
    </location>
    <ligand>
        <name>substrate</name>
    </ligand>
</feature>
<comment type="caution">
    <text evidence="14">The sequence shown here is derived from an EMBL/GenBank/DDBJ whole genome shotgun (WGS) entry which is preliminary data.</text>
</comment>
<protein>
    <recommendedName>
        <fullName evidence="5 10">Uroporphyrinogen decarboxylase</fullName>
        <shortName evidence="10">UPD</shortName>
        <shortName evidence="10">URO-D</shortName>
        <ecNumber evidence="5 10">4.1.1.37</ecNumber>
    </recommendedName>
</protein>
<dbReference type="SUPFAM" id="SSF51726">
    <property type="entry name" value="UROD/MetE-like"/>
    <property type="match status" value="1"/>
</dbReference>
<feature type="domain" description="Uroporphyrinogen decarboxylase (URO-D)" evidence="12">
    <location>
        <begin position="318"/>
        <end position="327"/>
    </location>
</feature>
<accession>A0A368KT04</accession>
<evidence type="ECO:0000256" key="4">
    <source>
        <dbReference type="ARBA" id="ARBA00011738"/>
    </source>
</evidence>
<evidence type="ECO:0000256" key="10">
    <source>
        <dbReference type="HAMAP-Rule" id="MF_00218"/>
    </source>
</evidence>
<evidence type="ECO:0000256" key="8">
    <source>
        <dbReference type="ARBA" id="ARBA00023239"/>
    </source>
</evidence>
<dbReference type="OrthoDB" id="9806656at2"/>
<dbReference type="PANTHER" id="PTHR21091">
    <property type="entry name" value="METHYLTETRAHYDROFOLATE:HOMOCYSTEINE METHYLTRANSFERASE RELATED"/>
    <property type="match status" value="1"/>
</dbReference>
<keyword evidence="9 10" id="KW-0627">Porphyrin biosynthesis</keyword>
<dbReference type="GO" id="GO:0005829">
    <property type="term" value="C:cytosol"/>
    <property type="evidence" value="ECO:0007669"/>
    <property type="project" value="UniProtKB-SubCell"/>
</dbReference>
<dbReference type="InterPro" id="IPR003754">
    <property type="entry name" value="4pyrrol_synth_uPrphyn_synth"/>
</dbReference>
<feature type="binding site" evidence="10">
    <location>
        <begin position="323"/>
        <end position="327"/>
    </location>
    <ligand>
        <name>substrate</name>
    </ligand>
</feature>
<dbReference type="InterPro" id="IPR006361">
    <property type="entry name" value="Uroporphyrinogen_deCO2ase_HemE"/>
</dbReference>
<dbReference type="UniPathway" id="UPA00251">
    <property type="reaction ID" value="UER00321"/>
</dbReference>
<evidence type="ECO:0000256" key="2">
    <source>
        <dbReference type="ARBA" id="ARBA00004804"/>
    </source>
</evidence>
<evidence type="ECO:0000256" key="11">
    <source>
        <dbReference type="RuleBase" id="RU004169"/>
    </source>
</evidence>
<dbReference type="InterPro" id="IPR000257">
    <property type="entry name" value="Uroporphyrinogen_deCOase"/>
</dbReference>
<evidence type="ECO:0000259" key="12">
    <source>
        <dbReference type="PROSITE" id="PS00906"/>
    </source>
</evidence>
<dbReference type="GO" id="GO:0004853">
    <property type="term" value="F:uroporphyrinogen decarboxylase activity"/>
    <property type="evidence" value="ECO:0007669"/>
    <property type="project" value="UniProtKB-UniRule"/>
</dbReference>
<evidence type="ECO:0000256" key="7">
    <source>
        <dbReference type="ARBA" id="ARBA00022793"/>
    </source>
</evidence>
<evidence type="ECO:0000259" key="13">
    <source>
        <dbReference type="PROSITE" id="PS00907"/>
    </source>
</evidence>
<dbReference type="Gene3D" id="3.20.20.210">
    <property type="match status" value="1"/>
</dbReference>
<evidence type="ECO:0000313" key="15">
    <source>
        <dbReference type="Proteomes" id="UP000253562"/>
    </source>
</evidence>
<keyword evidence="6 10" id="KW-0963">Cytoplasm</keyword>
<comment type="function">
    <text evidence="10">Catalyzes the decarboxylation of four acetate groups of uroporphyrinogen-III to yield coproporphyrinogen-III.</text>
</comment>
<feature type="binding site" evidence="10">
    <location>
        <position position="617"/>
    </location>
    <ligand>
        <name>substrate</name>
    </ligand>
</feature>
<keyword evidence="8 10" id="KW-0456">Lyase</keyword>
<dbReference type="AlphaFoldDB" id="A0A368KT04"/>
<dbReference type="RefSeq" id="WP_114368210.1">
    <property type="nucleotide sequence ID" value="NZ_QPEX01000011.1"/>
</dbReference>
<dbReference type="NCBIfam" id="TIGR01464">
    <property type="entry name" value="hemE"/>
    <property type="match status" value="1"/>
</dbReference>
<evidence type="ECO:0000256" key="3">
    <source>
        <dbReference type="ARBA" id="ARBA00009935"/>
    </source>
</evidence>
<feature type="binding site" evidence="10">
    <location>
        <position position="504"/>
    </location>
    <ligand>
        <name>substrate</name>
    </ligand>
</feature>
<reference evidence="14 15" key="1">
    <citation type="submission" date="2018-07" db="EMBL/GenBank/DDBJ databases">
        <title>Comparative genomes isolates from brazilian mangrove.</title>
        <authorList>
            <person name="De Araujo J.E."/>
            <person name="Taketani R.G."/>
            <person name="Silva M.C.P."/>
            <person name="Lourenco M.V."/>
            <person name="Oliveira V.M."/>
            <person name="Andreote F.D."/>
        </authorList>
    </citation>
    <scope>NUCLEOTIDE SEQUENCE [LARGE SCALE GENOMIC DNA]</scope>
    <source>
        <strain evidence="14 15">HEX PRIS-MGV</strain>
    </source>
</reference>
<dbReference type="GO" id="GO:0004852">
    <property type="term" value="F:uroporphyrinogen-III synthase activity"/>
    <property type="evidence" value="ECO:0007669"/>
    <property type="project" value="InterPro"/>
</dbReference>
<dbReference type="EMBL" id="QPEX01000011">
    <property type="protein sequence ID" value="RCS52785.1"/>
    <property type="molecule type" value="Genomic_DNA"/>
</dbReference>
<comment type="subcellular location">
    <subcellularLocation>
        <location evidence="1">Cytoplasm</location>
        <location evidence="1">Cytosol</location>
    </subcellularLocation>
</comment>
<feature type="domain" description="Uroporphyrinogen decarboxylase (URO-D)" evidence="13">
    <location>
        <begin position="437"/>
        <end position="453"/>
    </location>
</feature>
<proteinExistence type="inferred from homology"/>
<dbReference type="FunFam" id="3.20.20.210:FF:000008">
    <property type="entry name" value="Uroporphyrinogen decarboxylase"/>
    <property type="match status" value="1"/>
</dbReference>
<evidence type="ECO:0000256" key="6">
    <source>
        <dbReference type="ARBA" id="ARBA00022490"/>
    </source>
</evidence>
<dbReference type="Pfam" id="PF01208">
    <property type="entry name" value="URO-D"/>
    <property type="match status" value="1"/>
</dbReference>